<organism evidence="1">
    <name type="scientific">uncultured Caudovirales phage</name>
    <dbReference type="NCBI Taxonomy" id="2100421"/>
    <lineage>
        <taxon>Viruses</taxon>
        <taxon>Duplodnaviria</taxon>
        <taxon>Heunggongvirae</taxon>
        <taxon>Uroviricota</taxon>
        <taxon>Caudoviricetes</taxon>
        <taxon>Peduoviridae</taxon>
        <taxon>Maltschvirus</taxon>
        <taxon>Maltschvirus maltsch</taxon>
    </lineage>
</organism>
<proteinExistence type="predicted"/>
<dbReference type="EMBL" id="MF417875">
    <property type="protein sequence ID" value="ASN68339.1"/>
    <property type="molecule type" value="Genomic_DNA"/>
</dbReference>
<dbReference type="Pfam" id="PF05037">
    <property type="entry name" value="DUF669"/>
    <property type="match status" value="1"/>
</dbReference>
<evidence type="ECO:0008006" key="2">
    <source>
        <dbReference type="Google" id="ProtNLM"/>
    </source>
</evidence>
<reference evidence="1" key="1">
    <citation type="submission" date="2017-06" db="EMBL/GenBank/DDBJ databases">
        <title>Novel phages from South African skin metaviromes.</title>
        <authorList>
            <person name="van Zyl L.J."/>
            <person name="Abrahams Y."/>
            <person name="Stander E.A."/>
            <person name="Kirby B.M."/>
            <person name="Clavaud C."/>
            <person name="Farcet C."/>
            <person name="Breton L."/>
            <person name="Trindade M.I."/>
        </authorList>
    </citation>
    <scope>NUCLEOTIDE SEQUENCE</scope>
</reference>
<name>A0A2H4J1S8_9CAUD</name>
<accession>A0A2H4J1S8</accession>
<gene>
    <name evidence="1" type="ORF">10S11_77</name>
</gene>
<sequence length="151" mass="17203">MSIWDKFDKSMDVEGLKEDVKEVAENGGGNFKEIPHGDYEVKVEKMEPKVSKKGDPMLSIWFKVIEGEFKDGLIFYNQVLTTGFGIHNACEMLRSLESGIEINFDGMAKFESLILDIHEAIDGKLEYQLSYTANKKNSNFSEYEVVDVFEV</sequence>
<evidence type="ECO:0000313" key="1">
    <source>
        <dbReference type="EMBL" id="ASN68339.1"/>
    </source>
</evidence>
<dbReference type="InterPro" id="IPR007731">
    <property type="entry name" value="DUF669"/>
</dbReference>
<protein>
    <recommendedName>
        <fullName evidence="2">DUF669 domain-containing protein</fullName>
    </recommendedName>
</protein>